<dbReference type="PANTHER" id="PTHR38445">
    <property type="entry name" value="HTH-TYPE TRANSCRIPTIONAL REPRESSOR YTRA"/>
    <property type="match status" value="1"/>
</dbReference>
<gene>
    <name evidence="5" type="ORF">FAZ15_13765</name>
</gene>
<dbReference type="Proteomes" id="UP000306808">
    <property type="component" value="Unassembled WGS sequence"/>
</dbReference>
<dbReference type="RefSeq" id="WP_136901894.1">
    <property type="nucleotide sequence ID" value="NZ_SUME01000005.1"/>
</dbReference>
<sequence>MKPLNIKNNNALLKFEQIANSIILEIEKGRLKKDEQLPSITVFSKTYGVSRDTVEKAFKKLIREGYVKAFRGKGNFILGVQDVRLRVLLIFNKLSSYKKIIYDAIISEFGNGAKVDLQIHHYNPQLLAEIIDENFGNYHYYVIMPHFMHGAEEATYMKTFLKIPADQLVLLDKDLPQLVHSGIAVYQDFKHDIFNAFMSANDLMKKYNKIVVVFPKYSNHPIELNEGVLKFCAQTGKEFAVISDADKEVLEKRTLYIVLTEADLATLIKKTKTLRLKPGKDMGILSFNETVLKELLNITVITTDFEKMGRTVVRLIRERKAEHINNPFSIIRRGSV</sequence>
<dbReference type="GO" id="GO:0003677">
    <property type="term" value="F:DNA binding"/>
    <property type="evidence" value="ECO:0007669"/>
    <property type="project" value="UniProtKB-KW"/>
</dbReference>
<protein>
    <submittedName>
        <fullName evidence="5">GntR family transcriptional regulator</fullName>
    </submittedName>
</protein>
<dbReference type="SUPFAM" id="SSF53822">
    <property type="entry name" value="Periplasmic binding protein-like I"/>
    <property type="match status" value="1"/>
</dbReference>
<evidence type="ECO:0000256" key="3">
    <source>
        <dbReference type="ARBA" id="ARBA00023163"/>
    </source>
</evidence>
<dbReference type="InterPro" id="IPR036390">
    <property type="entry name" value="WH_DNA-bd_sf"/>
</dbReference>
<accession>A0A4U0NYS7</accession>
<keyword evidence="3" id="KW-0804">Transcription</keyword>
<dbReference type="SUPFAM" id="SSF46785">
    <property type="entry name" value="Winged helix' DNA-binding domain"/>
    <property type="match status" value="1"/>
</dbReference>
<proteinExistence type="predicted"/>
<dbReference type="EMBL" id="SUME01000005">
    <property type="protein sequence ID" value="TJZ59953.1"/>
    <property type="molecule type" value="Genomic_DNA"/>
</dbReference>
<keyword evidence="1" id="KW-0805">Transcription regulation</keyword>
<evidence type="ECO:0000256" key="2">
    <source>
        <dbReference type="ARBA" id="ARBA00023125"/>
    </source>
</evidence>
<dbReference type="InterPro" id="IPR028082">
    <property type="entry name" value="Peripla_BP_I"/>
</dbReference>
<dbReference type="PANTHER" id="PTHR38445:SF10">
    <property type="entry name" value="GNTR-FAMILY TRANSCRIPTIONAL REGULATOR"/>
    <property type="match status" value="1"/>
</dbReference>
<dbReference type="PRINTS" id="PR00035">
    <property type="entry name" value="HTHGNTR"/>
</dbReference>
<dbReference type="Pfam" id="PF00392">
    <property type="entry name" value="GntR"/>
    <property type="match status" value="1"/>
</dbReference>
<dbReference type="GO" id="GO:0003700">
    <property type="term" value="F:DNA-binding transcription factor activity"/>
    <property type="evidence" value="ECO:0007669"/>
    <property type="project" value="InterPro"/>
</dbReference>
<evidence type="ECO:0000259" key="4">
    <source>
        <dbReference type="PROSITE" id="PS50949"/>
    </source>
</evidence>
<dbReference type="OrthoDB" id="742238at2"/>
<organism evidence="5 6">
    <name type="scientific">Sphingobacterium olei</name>
    <dbReference type="NCBI Taxonomy" id="2571155"/>
    <lineage>
        <taxon>Bacteria</taxon>
        <taxon>Pseudomonadati</taxon>
        <taxon>Bacteroidota</taxon>
        <taxon>Sphingobacteriia</taxon>
        <taxon>Sphingobacteriales</taxon>
        <taxon>Sphingobacteriaceae</taxon>
        <taxon>Sphingobacterium</taxon>
    </lineage>
</organism>
<evidence type="ECO:0000256" key="1">
    <source>
        <dbReference type="ARBA" id="ARBA00023015"/>
    </source>
</evidence>
<keyword evidence="2" id="KW-0238">DNA-binding</keyword>
<reference evidence="5 6" key="1">
    <citation type="submission" date="2019-04" db="EMBL/GenBank/DDBJ databases">
        <title>Sphingobacterium olei sp. nov., isolated from oil-contaminated soil.</title>
        <authorList>
            <person name="Liu B."/>
        </authorList>
    </citation>
    <scope>NUCLEOTIDE SEQUENCE [LARGE SCALE GENOMIC DNA]</scope>
    <source>
        <strain evidence="5 6">HAL-9</strain>
    </source>
</reference>
<dbReference type="InterPro" id="IPR000524">
    <property type="entry name" value="Tscrpt_reg_HTH_GntR"/>
</dbReference>
<evidence type="ECO:0000313" key="6">
    <source>
        <dbReference type="Proteomes" id="UP000306808"/>
    </source>
</evidence>
<keyword evidence="6" id="KW-1185">Reference proteome</keyword>
<name>A0A4U0NYS7_9SPHI</name>
<dbReference type="Gene3D" id="1.10.10.10">
    <property type="entry name" value="Winged helix-like DNA-binding domain superfamily/Winged helix DNA-binding domain"/>
    <property type="match status" value="1"/>
</dbReference>
<dbReference type="PROSITE" id="PS50949">
    <property type="entry name" value="HTH_GNTR"/>
    <property type="match status" value="1"/>
</dbReference>
<feature type="domain" description="HTH gntR-type" evidence="4">
    <location>
        <begin position="12"/>
        <end position="80"/>
    </location>
</feature>
<comment type="caution">
    <text evidence="5">The sequence shown here is derived from an EMBL/GenBank/DDBJ whole genome shotgun (WGS) entry which is preliminary data.</text>
</comment>
<evidence type="ECO:0000313" key="5">
    <source>
        <dbReference type="EMBL" id="TJZ59953.1"/>
    </source>
</evidence>
<dbReference type="SMART" id="SM00345">
    <property type="entry name" value="HTH_GNTR"/>
    <property type="match status" value="1"/>
</dbReference>
<dbReference type="CDD" id="cd07377">
    <property type="entry name" value="WHTH_GntR"/>
    <property type="match status" value="1"/>
</dbReference>
<dbReference type="InterPro" id="IPR036388">
    <property type="entry name" value="WH-like_DNA-bd_sf"/>
</dbReference>
<dbReference type="AlphaFoldDB" id="A0A4U0NYS7"/>